<name>D1J7H7_METH1</name>
<accession>D1J7H7</accession>
<proteinExistence type="predicted"/>
<gene>
    <name evidence="1" type="ordered locus">MHO_0370</name>
</gene>
<evidence type="ECO:0000313" key="1">
    <source>
        <dbReference type="EMBL" id="CAX37171.1"/>
    </source>
</evidence>
<keyword evidence="2" id="KW-1185">Reference proteome</keyword>
<dbReference type="Pfam" id="PF20288">
    <property type="entry name" value="MC2"/>
    <property type="match status" value="1"/>
</dbReference>
<sequence length="122" mass="14071">MRILILLDCANNWLSDDKIIYLDLFPLYSKTYEIRDENLNGDCSFMINDLTVQRNLKKDLCNLTGISTSTLNKLSKGLWEPMSYTRFAKLLIVTLAILWNISQNKKEGADLVVDSARYTFLL</sequence>
<dbReference type="Proteomes" id="UP000002631">
    <property type="component" value="Chromosome"/>
</dbReference>
<reference evidence="1 2" key="1">
    <citation type="journal article" date="2009" name="PLoS Genet.">
        <title>Life on arginine for Mycoplasma hominis: clues from its minimal genome and comparison with other human urogenital mycoplasmas.</title>
        <authorList>
            <person name="Pereyre S."/>
            <person name="Sirand-Pugnet P."/>
            <person name="Beven L."/>
            <person name="Charron A."/>
            <person name="Renaudin H."/>
            <person name="Barre A."/>
            <person name="Avenaud P."/>
            <person name="Jacob D."/>
            <person name="Couloux A."/>
            <person name="Barbe V."/>
            <person name="de Daruvar A."/>
            <person name="Blanchard A."/>
            <person name="Bebear C."/>
        </authorList>
    </citation>
    <scope>NUCLEOTIDE SEQUENCE [LARGE SCALE GENOMIC DNA]</scope>
    <source>
        <strain evidence="2">ATCC 23114 / NBRC 14850 / NCTC 10111 / PG21</strain>
    </source>
</reference>
<dbReference type="HOGENOM" id="CLU_2024148_0_0_14"/>
<evidence type="ECO:0000313" key="2">
    <source>
        <dbReference type="Proteomes" id="UP000002631"/>
    </source>
</evidence>
<dbReference type="EMBL" id="FP236530">
    <property type="protein sequence ID" value="CAX37171.1"/>
    <property type="molecule type" value="Genomic_DNA"/>
</dbReference>
<protein>
    <submittedName>
        <fullName evidence="1">Uncharacterized protein</fullName>
    </submittedName>
</protein>
<dbReference type="KEGG" id="mho:MHO_0370"/>
<organism evidence="1 2">
    <name type="scientific">Metamycoplasma hominis (strain ATCC 23114 / DSM 25592 / NBRC 14850 / NCTC 10111 / PG21)</name>
    <name type="common">Mycoplasma hominis</name>
    <dbReference type="NCBI Taxonomy" id="347256"/>
    <lineage>
        <taxon>Bacteria</taxon>
        <taxon>Bacillati</taxon>
        <taxon>Mycoplasmatota</taxon>
        <taxon>Mycoplasmoidales</taxon>
        <taxon>Metamycoplasmataceae</taxon>
        <taxon>Metamycoplasma</taxon>
    </lineage>
</organism>
<dbReference type="InterPro" id="IPR046904">
    <property type="entry name" value="ABC-3C_MC2"/>
</dbReference>
<dbReference type="AlphaFoldDB" id="D1J7H7"/>
<dbReference type="PaxDb" id="347256-MHO_0370"/>